<dbReference type="PANTHER" id="PTHR36122:SF2">
    <property type="entry name" value="NICOTINAMIDE RIBOSIDE TRANSPORTER PNUC"/>
    <property type="match status" value="1"/>
</dbReference>
<feature type="transmembrane region" description="Helical" evidence="10">
    <location>
        <begin position="137"/>
        <end position="156"/>
    </location>
</feature>
<feature type="transmembrane region" description="Helical" evidence="10">
    <location>
        <begin position="86"/>
        <end position="106"/>
    </location>
</feature>
<protein>
    <recommendedName>
        <fullName evidence="4">Nicotinamide riboside transporter PnuC</fullName>
    </recommendedName>
</protein>
<dbReference type="Proteomes" id="UP001301152">
    <property type="component" value="Unassembled WGS sequence"/>
</dbReference>
<evidence type="ECO:0000256" key="9">
    <source>
        <dbReference type="ARBA" id="ARBA00023136"/>
    </source>
</evidence>
<feature type="transmembrane region" description="Helical" evidence="10">
    <location>
        <begin position="7"/>
        <end position="40"/>
    </location>
</feature>
<dbReference type="PANTHER" id="PTHR36122">
    <property type="entry name" value="NICOTINAMIDE RIBOSIDE TRANSPORTER PNUC"/>
    <property type="match status" value="1"/>
</dbReference>
<evidence type="ECO:0000256" key="10">
    <source>
        <dbReference type="SAM" id="Phobius"/>
    </source>
</evidence>
<evidence type="ECO:0000313" key="11">
    <source>
        <dbReference type="EMBL" id="MCX2562865.1"/>
    </source>
</evidence>
<keyword evidence="9 10" id="KW-0472">Membrane</keyword>
<comment type="subcellular location">
    <subcellularLocation>
        <location evidence="2">Cell membrane</location>
        <topology evidence="2">Multi-pass membrane protein</topology>
    </subcellularLocation>
</comment>
<dbReference type="RefSeq" id="WP_173560013.1">
    <property type="nucleotide sequence ID" value="NZ_JAPIUZ010000001.1"/>
</dbReference>
<comment type="caution">
    <text evidence="11">The sequence shown here is derived from an EMBL/GenBank/DDBJ whole genome shotgun (WGS) entry which is preliminary data.</text>
</comment>
<proteinExistence type="inferred from homology"/>
<comment type="function">
    <text evidence="1">Required for nicotinamide riboside transport across the inner membrane.</text>
</comment>
<accession>A0ABT3QC69</accession>
<dbReference type="EMBL" id="JAPIUZ010000001">
    <property type="protein sequence ID" value="MCX2562865.1"/>
    <property type="molecule type" value="Genomic_DNA"/>
</dbReference>
<evidence type="ECO:0000256" key="4">
    <source>
        <dbReference type="ARBA" id="ARBA00017522"/>
    </source>
</evidence>
<dbReference type="InterPro" id="IPR006419">
    <property type="entry name" value="NMN_transpt_PnuC"/>
</dbReference>
<keyword evidence="8 10" id="KW-1133">Transmembrane helix</keyword>
<evidence type="ECO:0000256" key="8">
    <source>
        <dbReference type="ARBA" id="ARBA00022989"/>
    </source>
</evidence>
<comment type="similarity">
    <text evidence="3">Belongs to the nicotinamide ribonucleoside (NR) uptake permease (TC 4.B.1) family.</text>
</comment>
<sequence>MSPTELVAVFVSALSVWLTGCRVVWCWPVTLVACLLYGIVFHEARLYADMALQAVFAALACYGWWRWQSAEHHDGSVQVRPLEARSLWFGVVLSTACGAGAGYALSRLTDDAAPFSDAMLSAYSILGQVWMARQHIACWWVWIVVDLFYTGLFAVRGLYPSAVLYAVFVGLAVTGLRLWRKEAI</sequence>
<keyword evidence="7 10" id="KW-0812">Transmembrane</keyword>
<evidence type="ECO:0000256" key="6">
    <source>
        <dbReference type="ARBA" id="ARBA00022475"/>
    </source>
</evidence>
<keyword evidence="5" id="KW-0813">Transport</keyword>
<name>A0ABT3QC69_9PROT</name>
<evidence type="ECO:0000256" key="1">
    <source>
        <dbReference type="ARBA" id="ARBA00002672"/>
    </source>
</evidence>
<evidence type="ECO:0000313" key="12">
    <source>
        <dbReference type="Proteomes" id="UP001301152"/>
    </source>
</evidence>
<evidence type="ECO:0000256" key="7">
    <source>
        <dbReference type="ARBA" id="ARBA00022692"/>
    </source>
</evidence>
<dbReference type="NCBIfam" id="TIGR01528">
    <property type="entry name" value="NMN_trans_PnuC"/>
    <property type="match status" value="1"/>
</dbReference>
<dbReference type="Pfam" id="PF04973">
    <property type="entry name" value="NMN_transporter"/>
    <property type="match status" value="1"/>
</dbReference>
<reference evidence="11 12" key="1">
    <citation type="submission" date="2022-11" db="EMBL/GenBank/DDBJ databases">
        <title>Genome sequencing of Acetobacter type strain.</title>
        <authorList>
            <person name="Heo J."/>
            <person name="Lee D."/>
            <person name="Han B.-H."/>
            <person name="Hong S.-B."/>
            <person name="Kwon S.-W."/>
        </authorList>
    </citation>
    <scope>NUCLEOTIDE SEQUENCE [LARGE SCALE GENOMIC DNA]</scope>
    <source>
        <strain evidence="11 12">KACC 21253</strain>
    </source>
</reference>
<keyword evidence="12" id="KW-1185">Reference proteome</keyword>
<feature type="transmembrane region" description="Helical" evidence="10">
    <location>
        <begin position="46"/>
        <end position="65"/>
    </location>
</feature>
<evidence type="ECO:0000256" key="2">
    <source>
        <dbReference type="ARBA" id="ARBA00004651"/>
    </source>
</evidence>
<gene>
    <name evidence="11" type="primary">pnuC</name>
    <name evidence="11" type="ORF">OQ497_02615</name>
</gene>
<organism evidence="11 12">
    <name type="scientific">Acetobacter thailandicus</name>
    <dbReference type="NCBI Taxonomy" id="1502842"/>
    <lineage>
        <taxon>Bacteria</taxon>
        <taxon>Pseudomonadati</taxon>
        <taxon>Pseudomonadota</taxon>
        <taxon>Alphaproteobacteria</taxon>
        <taxon>Acetobacterales</taxon>
        <taxon>Acetobacteraceae</taxon>
        <taxon>Acetobacter</taxon>
    </lineage>
</organism>
<evidence type="ECO:0000256" key="5">
    <source>
        <dbReference type="ARBA" id="ARBA00022448"/>
    </source>
</evidence>
<feature type="transmembrane region" description="Helical" evidence="10">
    <location>
        <begin position="162"/>
        <end position="179"/>
    </location>
</feature>
<keyword evidence="6" id="KW-1003">Cell membrane</keyword>
<evidence type="ECO:0000256" key="3">
    <source>
        <dbReference type="ARBA" id="ARBA00006669"/>
    </source>
</evidence>